<evidence type="ECO:0000256" key="3">
    <source>
        <dbReference type="ARBA" id="ARBA00023054"/>
    </source>
</evidence>
<feature type="region of interest" description="Disordered" evidence="5">
    <location>
        <begin position="700"/>
        <end position="915"/>
    </location>
</feature>
<dbReference type="InterPro" id="IPR035963">
    <property type="entry name" value="FERM_2"/>
</dbReference>
<dbReference type="FunFam" id="1.20.80.10:FF:000008">
    <property type="entry name" value="FERM domain containing 4A"/>
    <property type="match status" value="1"/>
</dbReference>
<feature type="compositionally biased region" description="Low complexity" evidence="5">
    <location>
        <begin position="985"/>
        <end position="997"/>
    </location>
</feature>
<dbReference type="GO" id="GO:0008092">
    <property type="term" value="F:cytoskeletal protein binding"/>
    <property type="evidence" value="ECO:0007669"/>
    <property type="project" value="InterPro"/>
</dbReference>
<dbReference type="InterPro" id="IPR021774">
    <property type="entry name" value="CUPID"/>
</dbReference>
<dbReference type="GO" id="GO:0090162">
    <property type="term" value="P:establishment of epithelial cell polarity"/>
    <property type="evidence" value="ECO:0007669"/>
    <property type="project" value="InterPro"/>
</dbReference>
<dbReference type="InterPro" id="IPR047176">
    <property type="entry name" value="FRMD4A/B"/>
</dbReference>
<dbReference type="Proteomes" id="UP000242188">
    <property type="component" value="Unassembled WGS sequence"/>
</dbReference>
<evidence type="ECO:0000313" key="8">
    <source>
        <dbReference type="Proteomes" id="UP000242188"/>
    </source>
</evidence>
<evidence type="ECO:0000256" key="1">
    <source>
        <dbReference type="ARBA" id="ARBA00004496"/>
    </source>
</evidence>
<evidence type="ECO:0000256" key="4">
    <source>
        <dbReference type="SAM" id="Coils"/>
    </source>
</evidence>
<comment type="subcellular location">
    <subcellularLocation>
        <location evidence="1">Cytoplasm</location>
    </subcellularLocation>
</comment>
<feature type="compositionally biased region" description="Polar residues" evidence="5">
    <location>
        <begin position="794"/>
        <end position="809"/>
    </location>
</feature>
<evidence type="ECO:0000256" key="2">
    <source>
        <dbReference type="ARBA" id="ARBA00022490"/>
    </source>
</evidence>
<evidence type="ECO:0000313" key="7">
    <source>
        <dbReference type="EMBL" id="OWF55448.1"/>
    </source>
</evidence>
<dbReference type="InterPro" id="IPR018979">
    <property type="entry name" value="FERM_N"/>
</dbReference>
<accession>A0A210R360</accession>
<feature type="compositionally biased region" description="Basic and acidic residues" evidence="5">
    <location>
        <begin position="763"/>
        <end position="777"/>
    </location>
</feature>
<comment type="caution">
    <text evidence="7">The sequence shown here is derived from an EMBL/GenBank/DDBJ whole genome shotgun (WGS) entry which is preliminary data.</text>
</comment>
<feature type="coiled-coil region" evidence="4">
    <location>
        <begin position="427"/>
        <end position="454"/>
    </location>
</feature>
<feature type="domain" description="FERM" evidence="6">
    <location>
        <begin position="25"/>
        <end position="323"/>
    </location>
</feature>
<evidence type="ECO:0000259" key="6">
    <source>
        <dbReference type="PROSITE" id="PS50057"/>
    </source>
</evidence>
<dbReference type="Gene3D" id="3.10.20.90">
    <property type="entry name" value="Phosphatidylinositol 3-kinase Catalytic Subunit, Chain A, domain 1"/>
    <property type="match status" value="1"/>
</dbReference>
<dbReference type="PRINTS" id="PR00661">
    <property type="entry name" value="ERMFAMILY"/>
</dbReference>
<dbReference type="Pfam" id="PF09379">
    <property type="entry name" value="FERM_N"/>
    <property type="match status" value="1"/>
</dbReference>
<feature type="compositionally biased region" description="Basic and acidic residues" evidence="5">
    <location>
        <begin position="814"/>
        <end position="831"/>
    </location>
</feature>
<evidence type="ECO:0000256" key="5">
    <source>
        <dbReference type="SAM" id="MobiDB-lite"/>
    </source>
</evidence>
<dbReference type="InterPro" id="IPR041785">
    <property type="entry name" value="FRMD4A/B_FERM_C"/>
</dbReference>
<keyword evidence="3 4" id="KW-0175">Coiled coil</keyword>
<feature type="compositionally biased region" description="Basic and acidic residues" evidence="5">
    <location>
        <begin position="548"/>
        <end position="561"/>
    </location>
</feature>
<keyword evidence="2" id="KW-0963">Cytoplasm</keyword>
<dbReference type="PROSITE" id="PS50057">
    <property type="entry name" value="FERM_3"/>
    <property type="match status" value="1"/>
</dbReference>
<name>A0A210R360_MIZYE</name>
<feature type="region of interest" description="Disordered" evidence="5">
    <location>
        <begin position="1066"/>
        <end position="1134"/>
    </location>
</feature>
<dbReference type="SUPFAM" id="SSF50729">
    <property type="entry name" value="PH domain-like"/>
    <property type="match status" value="1"/>
</dbReference>
<feature type="compositionally biased region" description="Polar residues" evidence="5">
    <location>
        <begin position="949"/>
        <end position="976"/>
    </location>
</feature>
<dbReference type="FunFam" id="3.10.20.90:FF:000019">
    <property type="entry name" value="FERM domain containing 4A"/>
    <property type="match status" value="1"/>
</dbReference>
<dbReference type="CDD" id="cd14473">
    <property type="entry name" value="FERM_B-lobe"/>
    <property type="match status" value="1"/>
</dbReference>
<dbReference type="SUPFAM" id="SSF54236">
    <property type="entry name" value="Ubiquitin-like"/>
    <property type="match status" value="1"/>
</dbReference>
<dbReference type="PANTHER" id="PTHR46079:SF2">
    <property type="entry name" value="FERM DOMAIN-CONTAINING PROTEIN"/>
    <property type="match status" value="1"/>
</dbReference>
<dbReference type="CDD" id="cd17103">
    <property type="entry name" value="FERM_F1_FRMD4"/>
    <property type="match status" value="1"/>
</dbReference>
<dbReference type="AlphaFoldDB" id="A0A210R360"/>
<dbReference type="Pfam" id="PF09380">
    <property type="entry name" value="FERM_C"/>
    <property type="match status" value="1"/>
</dbReference>
<dbReference type="PANTHER" id="PTHR46079">
    <property type="entry name" value="FERM DOMAIN-CONTAINING PROTEIN 4"/>
    <property type="match status" value="1"/>
</dbReference>
<feature type="compositionally biased region" description="Basic and acidic residues" evidence="5">
    <location>
        <begin position="591"/>
        <end position="600"/>
    </location>
</feature>
<dbReference type="CDD" id="cd13191">
    <property type="entry name" value="FERM_C_FRMD4A_FRMD4B"/>
    <property type="match status" value="1"/>
</dbReference>
<feature type="compositionally biased region" description="Basic residues" evidence="5">
    <location>
        <begin position="533"/>
        <end position="547"/>
    </location>
</feature>
<sequence length="1174" mass="133582">MSLSRRAMSKSVRRRMSFVWMNEGRKSQIVLPDERILDILIQPKLNTKDLLDLVASHFKLKEKDYFGIYFLDETSRGNHNWLNPDKRVLEHDFPRKINILVLFFAVRNYVETIANLRDAATVELFYLNAKQAIFTDQIQCDSETVFELAAYVLQANYGDYVDDATTRDDLRKLPVIPTSALKEHPSIAYCEERVIEYYRKLATTSRGLSIVNYMSIVEALPTYGIHYYEVKDKKEIPWWLGASHKGISVYDKTDKTTPRKIFTWKLLENLYYRDKKFSIEVHDPKRIIHTLSSFNLYEDAIREPPEEFDDLSNAISDPTTQVSVSRRTFGPGNVVVHAWFGATPQLTKCVWSMAVAQHQFYLDRKHSKVNLPCLRSVNEIAAELSRSTTSLGSLGSDGISRSGSSASLPSLSTSRFDLNIPEHIDALKAQREMYQALKARREALEESLRKRTEELKLLCIKEGELTGKLPIETPLAPGEQPPQIRRRVGTAFSLSTKKDDDDQVSNIELEYELQKQITSAAHKLSQDKSVSKYVRKQRRQSFHRAQTKLKEMEKKLHDSQREAGLAELTPTTPSYDDILDSPTKSPQQQHRQHDYDREGDLDFPPMMQRSATARELSPTQSSPAQLSPTLSSPQLCGEGRSQYNKKVYSPVLANRSQSSGSNMSNQSEYENVRGYNRYDSQDSGFSSANNMYNLMTQRTSHYDSNDEIKTPTNKEPHPDTDSAFSNDRIGQSKHGSLDGSYRKSLTSQQSYGSLERNSKKRDQHPGSRPRDRQHSDSDTNIPVPDLEPSKYGSKRSSQSEYDVSTSRNSVVEVPVKHEDYHSTSVQPEHHTNSWQDTAQTEPSPIVQSPQHLRQDGKDSVYSGQCYSPRMYEGSFQSHSDVQSADQAGTASTKRTESHQHKKHPSALVTVTKLQPHQSVELVSKPFEMSDFYKYSEKIRRQRMIEQYQQQLMGGSRCSTPSQHSSDSGETSNSGPTSYRHPHFVQGSSGQGSPSQSPFRAGPPTNFPTSSRQMSPYLAHKREGYDQSSPFPSHASPKLVKEHSTHVQYTVQTATGGRIYKSVQTTTHTQYKPLTPQKCDPVRNQTATPVTSAPSTRTPSARHREVKDKRDQKKQRNIRDYRDHHRRSHVEQPVSCLDTTFSALEPMDNVADDFSEEMMAWYDDSSNVGKKPSYV</sequence>
<dbReference type="InterPro" id="IPR018980">
    <property type="entry name" value="FERM_PH-like_C"/>
</dbReference>
<gene>
    <name evidence="7" type="ORF">KP79_PYT11893</name>
</gene>
<organism evidence="7 8">
    <name type="scientific">Mizuhopecten yessoensis</name>
    <name type="common">Japanese scallop</name>
    <name type="synonym">Patinopecten yessoensis</name>
    <dbReference type="NCBI Taxonomy" id="6573"/>
    <lineage>
        <taxon>Eukaryota</taxon>
        <taxon>Metazoa</taxon>
        <taxon>Spiralia</taxon>
        <taxon>Lophotrochozoa</taxon>
        <taxon>Mollusca</taxon>
        <taxon>Bivalvia</taxon>
        <taxon>Autobranchia</taxon>
        <taxon>Pteriomorphia</taxon>
        <taxon>Pectinida</taxon>
        <taxon>Pectinoidea</taxon>
        <taxon>Pectinidae</taxon>
        <taxon>Mizuhopecten</taxon>
    </lineage>
</organism>
<feature type="region of interest" description="Disordered" evidence="5">
    <location>
        <begin position="520"/>
        <end position="638"/>
    </location>
</feature>
<dbReference type="SUPFAM" id="SSF47031">
    <property type="entry name" value="Second domain of FERM"/>
    <property type="match status" value="1"/>
</dbReference>
<dbReference type="Gene3D" id="1.20.80.10">
    <property type="match status" value="1"/>
</dbReference>
<dbReference type="InterPro" id="IPR014352">
    <property type="entry name" value="FERM/acyl-CoA-bd_prot_sf"/>
</dbReference>
<feature type="compositionally biased region" description="Polar residues" evidence="5">
    <location>
        <begin position="1082"/>
        <end position="1098"/>
    </location>
</feature>
<dbReference type="InterPro" id="IPR000798">
    <property type="entry name" value="Ez/rad/moesin-like"/>
</dbReference>
<feature type="compositionally biased region" description="Polar residues" evidence="5">
    <location>
        <begin position="743"/>
        <end position="752"/>
    </location>
</feature>
<dbReference type="InterPro" id="IPR011993">
    <property type="entry name" value="PH-like_dom_sf"/>
</dbReference>
<protein>
    <submittedName>
        <fullName evidence="7">FERM domain-containing protein 4A</fullName>
    </submittedName>
</protein>
<feature type="compositionally biased region" description="Polar residues" evidence="5">
    <location>
        <begin position="832"/>
        <end position="851"/>
    </location>
</feature>
<dbReference type="PRINTS" id="PR00935">
    <property type="entry name" value="BAND41"/>
</dbReference>
<dbReference type="SMART" id="SM00295">
    <property type="entry name" value="B41"/>
    <property type="match status" value="1"/>
</dbReference>
<dbReference type="Gene3D" id="2.30.29.30">
    <property type="entry name" value="Pleckstrin-homology domain (PH domain)/Phosphotyrosine-binding domain (PTB)"/>
    <property type="match status" value="1"/>
</dbReference>
<dbReference type="EMBL" id="NEDP02000660">
    <property type="protein sequence ID" value="OWF55448.1"/>
    <property type="molecule type" value="Genomic_DNA"/>
</dbReference>
<feature type="compositionally biased region" description="Polar residues" evidence="5">
    <location>
        <begin position="874"/>
        <end position="892"/>
    </location>
</feature>
<dbReference type="Pfam" id="PF11819">
    <property type="entry name" value="CUPID"/>
    <property type="match status" value="1"/>
</dbReference>
<dbReference type="GO" id="GO:0005737">
    <property type="term" value="C:cytoplasm"/>
    <property type="evidence" value="ECO:0007669"/>
    <property type="project" value="UniProtKB-SubCell"/>
</dbReference>
<dbReference type="OrthoDB" id="10063592at2759"/>
<dbReference type="InterPro" id="IPR000299">
    <property type="entry name" value="FERM_domain"/>
</dbReference>
<dbReference type="Pfam" id="PF00373">
    <property type="entry name" value="FERM_M"/>
    <property type="match status" value="1"/>
</dbReference>
<dbReference type="InterPro" id="IPR029071">
    <property type="entry name" value="Ubiquitin-like_domsf"/>
</dbReference>
<dbReference type="InterPro" id="IPR019748">
    <property type="entry name" value="FERM_central"/>
</dbReference>
<proteinExistence type="predicted"/>
<dbReference type="STRING" id="6573.A0A210R360"/>
<keyword evidence="8" id="KW-1185">Reference proteome</keyword>
<dbReference type="SMART" id="SM01196">
    <property type="entry name" value="FERM_C"/>
    <property type="match status" value="1"/>
</dbReference>
<reference evidence="7 8" key="1">
    <citation type="journal article" date="2017" name="Nat. Ecol. Evol.">
        <title>Scallop genome provides insights into evolution of bilaterian karyotype and development.</title>
        <authorList>
            <person name="Wang S."/>
            <person name="Zhang J."/>
            <person name="Jiao W."/>
            <person name="Li J."/>
            <person name="Xun X."/>
            <person name="Sun Y."/>
            <person name="Guo X."/>
            <person name="Huan P."/>
            <person name="Dong B."/>
            <person name="Zhang L."/>
            <person name="Hu X."/>
            <person name="Sun X."/>
            <person name="Wang J."/>
            <person name="Zhao C."/>
            <person name="Wang Y."/>
            <person name="Wang D."/>
            <person name="Huang X."/>
            <person name="Wang R."/>
            <person name="Lv J."/>
            <person name="Li Y."/>
            <person name="Zhang Z."/>
            <person name="Liu B."/>
            <person name="Lu W."/>
            <person name="Hui Y."/>
            <person name="Liang J."/>
            <person name="Zhou Z."/>
            <person name="Hou R."/>
            <person name="Li X."/>
            <person name="Liu Y."/>
            <person name="Li H."/>
            <person name="Ning X."/>
            <person name="Lin Y."/>
            <person name="Zhao L."/>
            <person name="Xing Q."/>
            <person name="Dou J."/>
            <person name="Li Y."/>
            <person name="Mao J."/>
            <person name="Guo H."/>
            <person name="Dou H."/>
            <person name="Li T."/>
            <person name="Mu C."/>
            <person name="Jiang W."/>
            <person name="Fu Q."/>
            <person name="Fu X."/>
            <person name="Miao Y."/>
            <person name="Liu J."/>
            <person name="Yu Q."/>
            <person name="Li R."/>
            <person name="Liao H."/>
            <person name="Li X."/>
            <person name="Kong Y."/>
            <person name="Jiang Z."/>
            <person name="Chourrout D."/>
            <person name="Li R."/>
            <person name="Bao Z."/>
        </authorList>
    </citation>
    <scope>NUCLEOTIDE SEQUENCE [LARGE SCALE GENOMIC DNA]</scope>
    <source>
        <strain evidence="7 8">PY_sf001</strain>
    </source>
</reference>
<dbReference type="InterPro" id="IPR019749">
    <property type="entry name" value="Band_41_domain"/>
</dbReference>
<feature type="compositionally biased region" description="Basic and acidic residues" evidence="5">
    <location>
        <begin position="1101"/>
        <end position="1110"/>
    </location>
</feature>
<feature type="compositionally biased region" description="Basic and acidic residues" evidence="5">
    <location>
        <begin position="700"/>
        <end position="720"/>
    </location>
</feature>
<feature type="region of interest" description="Disordered" evidence="5">
    <location>
        <begin position="949"/>
        <end position="1043"/>
    </location>
</feature>
<feature type="compositionally biased region" description="Polar residues" evidence="5">
    <location>
        <begin position="617"/>
        <end position="634"/>
    </location>
</feature>